<gene>
    <name evidence="1" type="ORF">B0H16DRAFT_539010</name>
</gene>
<protein>
    <submittedName>
        <fullName evidence="1">Uncharacterized protein</fullName>
    </submittedName>
</protein>
<sequence length="281" mass="31168">MAEIISNIREGYIKLTRKIHIALRTQMGDADRLAQKSDEVARFLSAVEPVCWLPLFCRFEFLSGYISFTQHHQLFSAADLAILQKSAADMQEALEEAMTQSSDPLTTPLLVVSKKVPNGKGRGRHRIDIDHQFLASALELRGPTGIAASIGCHPRTVRRRALQAGLAVPAPPVCQQEILEDGSVVQVWQSTGPPIAAISNDPAALDQVVNEILQLFPEFGREMLSGALRARRLRVPKDRITASYLRVRGVPPMFGDREIDRRIYSVPGVNSLWHHDGQHGE</sequence>
<accession>A0AAD7JCK6</accession>
<dbReference type="EMBL" id="JARKIB010000034">
    <property type="protein sequence ID" value="KAJ7761771.1"/>
    <property type="molecule type" value="Genomic_DNA"/>
</dbReference>
<keyword evidence="2" id="KW-1185">Reference proteome</keyword>
<dbReference type="Proteomes" id="UP001215598">
    <property type="component" value="Unassembled WGS sequence"/>
</dbReference>
<name>A0AAD7JCK6_9AGAR</name>
<evidence type="ECO:0000313" key="2">
    <source>
        <dbReference type="Proteomes" id="UP001215598"/>
    </source>
</evidence>
<proteinExistence type="predicted"/>
<comment type="caution">
    <text evidence="1">The sequence shown here is derived from an EMBL/GenBank/DDBJ whole genome shotgun (WGS) entry which is preliminary data.</text>
</comment>
<reference evidence="1" key="1">
    <citation type="submission" date="2023-03" db="EMBL/GenBank/DDBJ databases">
        <title>Massive genome expansion in bonnet fungi (Mycena s.s.) driven by repeated elements and novel gene families across ecological guilds.</title>
        <authorList>
            <consortium name="Lawrence Berkeley National Laboratory"/>
            <person name="Harder C.B."/>
            <person name="Miyauchi S."/>
            <person name="Viragh M."/>
            <person name="Kuo A."/>
            <person name="Thoen E."/>
            <person name="Andreopoulos B."/>
            <person name="Lu D."/>
            <person name="Skrede I."/>
            <person name="Drula E."/>
            <person name="Henrissat B."/>
            <person name="Morin E."/>
            <person name="Kohler A."/>
            <person name="Barry K."/>
            <person name="LaButti K."/>
            <person name="Morin E."/>
            <person name="Salamov A."/>
            <person name="Lipzen A."/>
            <person name="Mereny Z."/>
            <person name="Hegedus B."/>
            <person name="Baldrian P."/>
            <person name="Stursova M."/>
            <person name="Weitz H."/>
            <person name="Taylor A."/>
            <person name="Grigoriev I.V."/>
            <person name="Nagy L.G."/>
            <person name="Martin F."/>
            <person name="Kauserud H."/>
        </authorList>
    </citation>
    <scope>NUCLEOTIDE SEQUENCE</scope>
    <source>
        <strain evidence="1">CBHHK182m</strain>
    </source>
</reference>
<organism evidence="1 2">
    <name type="scientific">Mycena metata</name>
    <dbReference type="NCBI Taxonomy" id="1033252"/>
    <lineage>
        <taxon>Eukaryota</taxon>
        <taxon>Fungi</taxon>
        <taxon>Dikarya</taxon>
        <taxon>Basidiomycota</taxon>
        <taxon>Agaricomycotina</taxon>
        <taxon>Agaricomycetes</taxon>
        <taxon>Agaricomycetidae</taxon>
        <taxon>Agaricales</taxon>
        <taxon>Marasmiineae</taxon>
        <taxon>Mycenaceae</taxon>
        <taxon>Mycena</taxon>
    </lineage>
</organism>
<dbReference type="AlphaFoldDB" id="A0AAD7JCK6"/>
<evidence type="ECO:0000313" key="1">
    <source>
        <dbReference type="EMBL" id="KAJ7761771.1"/>
    </source>
</evidence>